<protein>
    <submittedName>
        <fullName evidence="1">Uncharacterized protein</fullName>
    </submittedName>
</protein>
<evidence type="ECO:0000313" key="1">
    <source>
        <dbReference type="EMBL" id="MPC76252.1"/>
    </source>
</evidence>
<proteinExistence type="predicted"/>
<dbReference type="Proteomes" id="UP000324222">
    <property type="component" value="Unassembled WGS sequence"/>
</dbReference>
<name>A0A5B7HXW0_PORTR</name>
<gene>
    <name evidence="1" type="ORF">E2C01_070659</name>
</gene>
<dbReference type="EMBL" id="VSRR010042941">
    <property type="protein sequence ID" value="MPC76252.1"/>
    <property type="molecule type" value="Genomic_DNA"/>
</dbReference>
<keyword evidence="2" id="KW-1185">Reference proteome</keyword>
<reference evidence="1 2" key="1">
    <citation type="submission" date="2019-05" db="EMBL/GenBank/DDBJ databases">
        <title>Another draft genome of Portunus trituberculatus and its Hox gene families provides insights of decapod evolution.</title>
        <authorList>
            <person name="Jeong J.-H."/>
            <person name="Song I."/>
            <person name="Kim S."/>
            <person name="Choi T."/>
            <person name="Kim D."/>
            <person name="Ryu S."/>
            <person name="Kim W."/>
        </authorList>
    </citation>
    <scope>NUCLEOTIDE SEQUENCE [LARGE SCALE GENOMIC DNA]</scope>
    <source>
        <tissue evidence="1">Muscle</tissue>
    </source>
</reference>
<sequence>MCLKVRQDKGSTAKHMRECCYKGSIGTMCVTCTSLTTLCSFLAHCSEDAYKLSTIIIIIIIIKAGKK</sequence>
<dbReference type="AlphaFoldDB" id="A0A5B7HXW0"/>
<accession>A0A5B7HXW0</accession>
<comment type="caution">
    <text evidence="1">The sequence shown here is derived from an EMBL/GenBank/DDBJ whole genome shotgun (WGS) entry which is preliminary data.</text>
</comment>
<organism evidence="1 2">
    <name type="scientific">Portunus trituberculatus</name>
    <name type="common">Swimming crab</name>
    <name type="synonym">Neptunus trituberculatus</name>
    <dbReference type="NCBI Taxonomy" id="210409"/>
    <lineage>
        <taxon>Eukaryota</taxon>
        <taxon>Metazoa</taxon>
        <taxon>Ecdysozoa</taxon>
        <taxon>Arthropoda</taxon>
        <taxon>Crustacea</taxon>
        <taxon>Multicrustacea</taxon>
        <taxon>Malacostraca</taxon>
        <taxon>Eumalacostraca</taxon>
        <taxon>Eucarida</taxon>
        <taxon>Decapoda</taxon>
        <taxon>Pleocyemata</taxon>
        <taxon>Brachyura</taxon>
        <taxon>Eubrachyura</taxon>
        <taxon>Portunoidea</taxon>
        <taxon>Portunidae</taxon>
        <taxon>Portuninae</taxon>
        <taxon>Portunus</taxon>
    </lineage>
</organism>
<evidence type="ECO:0000313" key="2">
    <source>
        <dbReference type="Proteomes" id="UP000324222"/>
    </source>
</evidence>